<keyword evidence="3" id="KW-0812">Transmembrane</keyword>
<proteinExistence type="inferred from homology"/>
<dbReference type="KEGG" id="bha:BH3687"/>
<evidence type="ECO:0000313" key="8">
    <source>
        <dbReference type="Proteomes" id="UP000001258"/>
    </source>
</evidence>
<dbReference type="EMBL" id="BA000004">
    <property type="protein sequence ID" value="BAB07406.1"/>
    <property type="molecule type" value="Genomic_DNA"/>
</dbReference>
<evidence type="ECO:0000256" key="3">
    <source>
        <dbReference type="ARBA" id="ARBA00022692"/>
    </source>
</evidence>
<dbReference type="STRING" id="272558.gene:10729600"/>
<dbReference type="HOGENOM" id="CLU_2749318_0_0_9"/>
<dbReference type="OrthoDB" id="149142at2"/>
<dbReference type="InterPro" id="IPR050638">
    <property type="entry name" value="AA-Vitamin_Transporters"/>
</dbReference>
<dbReference type="PANTHER" id="PTHR32322">
    <property type="entry name" value="INNER MEMBRANE TRANSPORTER"/>
    <property type="match status" value="1"/>
</dbReference>
<evidence type="ECO:0000313" key="7">
    <source>
        <dbReference type="EMBL" id="BAB07406.1"/>
    </source>
</evidence>
<evidence type="ECO:0000256" key="4">
    <source>
        <dbReference type="ARBA" id="ARBA00022989"/>
    </source>
</evidence>
<gene>
    <name evidence="7" type="ordered locus">BH3687</name>
</gene>
<dbReference type="InterPro" id="IPR037185">
    <property type="entry name" value="EmrE-like"/>
</dbReference>
<dbReference type="eggNOG" id="COG0697">
    <property type="taxonomic scope" value="Bacteria"/>
</dbReference>
<dbReference type="PIR" id="G84110">
    <property type="entry name" value="G84110"/>
</dbReference>
<dbReference type="AlphaFoldDB" id="Q9K6P1"/>
<comment type="similarity">
    <text evidence="2">Belongs to the EamA transporter family.</text>
</comment>
<keyword evidence="5" id="KW-0472">Membrane</keyword>
<evidence type="ECO:0000259" key="6">
    <source>
        <dbReference type="Pfam" id="PF00892"/>
    </source>
</evidence>
<sequence>MLVILLWLSIMSSIVQFASWYYLLQKGDPGKTSAFLFLAPFFGVLSGWALLDETLSFSIVVGGLFIISGI</sequence>
<name>Q9K6P1_HALH5</name>
<keyword evidence="8" id="KW-1185">Reference proteome</keyword>
<dbReference type="InterPro" id="IPR000620">
    <property type="entry name" value="EamA_dom"/>
</dbReference>
<dbReference type="Pfam" id="PF00892">
    <property type="entry name" value="EamA"/>
    <property type="match status" value="1"/>
</dbReference>
<evidence type="ECO:0000256" key="1">
    <source>
        <dbReference type="ARBA" id="ARBA00004127"/>
    </source>
</evidence>
<dbReference type="GO" id="GO:0016020">
    <property type="term" value="C:membrane"/>
    <property type="evidence" value="ECO:0007669"/>
    <property type="project" value="UniProtKB-SubCell"/>
</dbReference>
<evidence type="ECO:0000256" key="5">
    <source>
        <dbReference type="ARBA" id="ARBA00023136"/>
    </source>
</evidence>
<comment type="subcellular location">
    <subcellularLocation>
        <location evidence="1">Endomembrane system</location>
        <topology evidence="1">Multi-pass membrane protein</topology>
    </subcellularLocation>
</comment>
<dbReference type="PANTHER" id="PTHR32322:SF2">
    <property type="entry name" value="EAMA DOMAIN-CONTAINING PROTEIN"/>
    <property type="match status" value="1"/>
</dbReference>
<reference evidence="7 8" key="1">
    <citation type="journal article" date="2000" name="Nucleic Acids Res.">
        <title>Complete genome sequence of the alkaliphilic bacterium Bacillus halodurans and genomic sequence comparison with Bacillus subtilis.</title>
        <authorList>
            <person name="Takami H."/>
            <person name="Nakasone K."/>
            <person name="Takaki Y."/>
            <person name="Maeno G."/>
            <person name="Sasaki R."/>
            <person name="Masui N."/>
            <person name="Fuji F."/>
            <person name="Hirama C."/>
            <person name="Nakamura Y."/>
            <person name="Ogasawara N."/>
            <person name="Kuhara S."/>
            <person name="Horikoshi K."/>
        </authorList>
    </citation>
    <scope>NUCLEOTIDE SEQUENCE [LARGE SCALE GENOMIC DNA]</scope>
    <source>
        <strain evidence="8">ATCC BAA-125 / DSM 18197 / FERM 7344 / JCM 9153 / C-125</strain>
    </source>
</reference>
<protein>
    <submittedName>
        <fullName evidence="7">BH3687 protein</fullName>
    </submittedName>
</protein>
<organism evidence="7 8">
    <name type="scientific">Halalkalibacterium halodurans (strain ATCC BAA-125 / DSM 18197 / FERM 7344 / JCM 9153 / C-125)</name>
    <name type="common">Bacillus halodurans</name>
    <dbReference type="NCBI Taxonomy" id="272558"/>
    <lineage>
        <taxon>Bacteria</taxon>
        <taxon>Bacillati</taxon>
        <taxon>Bacillota</taxon>
        <taxon>Bacilli</taxon>
        <taxon>Bacillales</taxon>
        <taxon>Bacillaceae</taxon>
        <taxon>Halalkalibacterium (ex Joshi et al. 2022)</taxon>
    </lineage>
</organism>
<dbReference type="Proteomes" id="UP000001258">
    <property type="component" value="Chromosome"/>
</dbReference>
<dbReference type="SUPFAM" id="SSF103481">
    <property type="entry name" value="Multidrug resistance efflux transporter EmrE"/>
    <property type="match status" value="1"/>
</dbReference>
<evidence type="ECO:0000256" key="2">
    <source>
        <dbReference type="ARBA" id="ARBA00007362"/>
    </source>
</evidence>
<feature type="domain" description="EamA" evidence="6">
    <location>
        <begin position="3"/>
        <end position="70"/>
    </location>
</feature>
<keyword evidence="4" id="KW-1133">Transmembrane helix</keyword>
<accession>Q9K6P1</accession>